<dbReference type="NCBIfam" id="NF000355">
    <property type="entry name" value="ribo_prot_ABC_F"/>
    <property type="match status" value="1"/>
</dbReference>
<sequence>MLTVQNVSYTHPNKDLLFKNIDITVNAGDKIALIGNNGVGKSTLLKLIAGELQSSGGILQTHAVPYYIPQIYGQYNHLSVAQALRIDEKLFALHQILQGSLSEENYAKLNDDWTIEERCFEALQYWQLQDIDLSQKIKTLSGGQKIKVFLAGILIHQPDLVLLDEPSNHLDVQGRALLYDFIRHTKSTLIVVSHDRKLLNGLNAVCELHPLGITVYGGNYDFYCRQKQIESNALMQDIQSKEKALKKAQSKEREALERKQKQDNRAKKSLGKAGLPKIVANTWKNSAEMSASKIKSVHAEKTDHIAKELRALRSEQFDTDVMKFGFDNSRLHTGKILFTATETNISFKSKKYLWKKPLSFQLVSGERVAVQGKNGSGKTTLINIILGHLIPQEGKVFTAENKSVYIDQDYSLLDNNWSVYEQAQYFNTSALQEHEVKMNLNRFLFGKEEWDKKCLKLSGGERMRLSLCCLTLSAQSPDLIILDEPTNNLDIQSLEILAKAINGYKGTLLVVSHDETFLKEIGIQRIIAL</sequence>
<evidence type="ECO:0000256" key="3">
    <source>
        <dbReference type="ARBA" id="ARBA00022840"/>
    </source>
</evidence>
<feature type="region of interest" description="Disordered" evidence="4">
    <location>
        <begin position="244"/>
        <end position="270"/>
    </location>
</feature>
<organism evidence="6 7">
    <name type="scientific">Myroides indicus</name>
    <dbReference type="NCBI Taxonomy" id="1323422"/>
    <lineage>
        <taxon>Bacteria</taxon>
        <taxon>Pseudomonadati</taxon>
        <taxon>Bacteroidota</taxon>
        <taxon>Flavobacteriia</taxon>
        <taxon>Flavobacteriales</taxon>
        <taxon>Flavobacteriaceae</taxon>
        <taxon>Myroides</taxon>
    </lineage>
</organism>
<name>A0A4R7F6D1_9FLAO</name>
<dbReference type="OrthoDB" id="1521973at2"/>
<dbReference type="InterPro" id="IPR050611">
    <property type="entry name" value="ABCF"/>
</dbReference>
<proteinExistence type="predicted"/>
<gene>
    <name evidence="6" type="ORF">C8P70_102146</name>
</gene>
<feature type="domain" description="ABC transporter" evidence="5">
    <location>
        <begin position="2"/>
        <end position="235"/>
    </location>
</feature>
<dbReference type="FunFam" id="3.40.50.300:FF:001320">
    <property type="entry name" value="Heme ABC transporter ATP-binding protein"/>
    <property type="match status" value="1"/>
</dbReference>
<keyword evidence="1" id="KW-0677">Repeat</keyword>
<feature type="compositionally biased region" description="Basic and acidic residues" evidence="4">
    <location>
        <begin position="244"/>
        <end position="266"/>
    </location>
</feature>
<dbReference type="SMART" id="SM00382">
    <property type="entry name" value="AAA"/>
    <property type="match status" value="2"/>
</dbReference>
<evidence type="ECO:0000256" key="1">
    <source>
        <dbReference type="ARBA" id="ARBA00022737"/>
    </source>
</evidence>
<dbReference type="Gene3D" id="3.40.50.300">
    <property type="entry name" value="P-loop containing nucleotide triphosphate hydrolases"/>
    <property type="match status" value="2"/>
</dbReference>
<dbReference type="AlphaFoldDB" id="A0A4R7F6D1"/>
<dbReference type="InterPro" id="IPR027417">
    <property type="entry name" value="P-loop_NTPase"/>
</dbReference>
<dbReference type="PANTHER" id="PTHR19211">
    <property type="entry name" value="ATP-BINDING TRANSPORT PROTEIN-RELATED"/>
    <property type="match status" value="1"/>
</dbReference>
<keyword evidence="3" id="KW-0067">ATP-binding</keyword>
<dbReference type="InterPro" id="IPR003593">
    <property type="entry name" value="AAA+_ATPase"/>
</dbReference>
<dbReference type="CDD" id="cd03221">
    <property type="entry name" value="ABCF_EF-3"/>
    <property type="match status" value="2"/>
</dbReference>
<dbReference type="RefSeq" id="WP_133711583.1">
    <property type="nucleotide sequence ID" value="NZ_SOAG01000002.1"/>
</dbReference>
<protein>
    <submittedName>
        <fullName evidence="6">ATPase subunit of ABC transporter with duplicated ATPase domains</fullName>
    </submittedName>
</protein>
<feature type="domain" description="ABC transporter" evidence="5">
    <location>
        <begin position="340"/>
        <end position="529"/>
    </location>
</feature>
<keyword evidence="2" id="KW-0547">Nucleotide-binding</keyword>
<dbReference type="InterPro" id="IPR003439">
    <property type="entry name" value="ABC_transporter-like_ATP-bd"/>
</dbReference>
<dbReference type="InterPro" id="IPR017871">
    <property type="entry name" value="ABC_transporter-like_CS"/>
</dbReference>
<dbReference type="Proteomes" id="UP000295215">
    <property type="component" value="Unassembled WGS sequence"/>
</dbReference>
<keyword evidence="7" id="KW-1185">Reference proteome</keyword>
<dbReference type="SUPFAM" id="SSF52540">
    <property type="entry name" value="P-loop containing nucleoside triphosphate hydrolases"/>
    <property type="match status" value="2"/>
</dbReference>
<dbReference type="PROSITE" id="PS50893">
    <property type="entry name" value="ABC_TRANSPORTER_2"/>
    <property type="match status" value="2"/>
</dbReference>
<evidence type="ECO:0000256" key="4">
    <source>
        <dbReference type="SAM" id="MobiDB-lite"/>
    </source>
</evidence>
<evidence type="ECO:0000259" key="5">
    <source>
        <dbReference type="PROSITE" id="PS50893"/>
    </source>
</evidence>
<evidence type="ECO:0000256" key="2">
    <source>
        <dbReference type="ARBA" id="ARBA00022741"/>
    </source>
</evidence>
<accession>A0A4R7F6D1</accession>
<evidence type="ECO:0000313" key="6">
    <source>
        <dbReference type="EMBL" id="TDS65358.1"/>
    </source>
</evidence>
<dbReference type="Pfam" id="PF00005">
    <property type="entry name" value="ABC_tran"/>
    <property type="match status" value="2"/>
</dbReference>
<dbReference type="GO" id="GO:0016887">
    <property type="term" value="F:ATP hydrolysis activity"/>
    <property type="evidence" value="ECO:0007669"/>
    <property type="project" value="InterPro"/>
</dbReference>
<evidence type="ECO:0000313" key="7">
    <source>
        <dbReference type="Proteomes" id="UP000295215"/>
    </source>
</evidence>
<dbReference type="PANTHER" id="PTHR19211:SF6">
    <property type="entry name" value="BLL7188 PROTEIN"/>
    <property type="match status" value="1"/>
</dbReference>
<comment type="caution">
    <text evidence="6">The sequence shown here is derived from an EMBL/GenBank/DDBJ whole genome shotgun (WGS) entry which is preliminary data.</text>
</comment>
<dbReference type="GO" id="GO:0005524">
    <property type="term" value="F:ATP binding"/>
    <property type="evidence" value="ECO:0007669"/>
    <property type="project" value="UniProtKB-KW"/>
</dbReference>
<dbReference type="EMBL" id="SOAG01000002">
    <property type="protein sequence ID" value="TDS65358.1"/>
    <property type="molecule type" value="Genomic_DNA"/>
</dbReference>
<dbReference type="PROSITE" id="PS00211">
    <property type="entry name" value="ABC_TRANSPORTER_1"/>
    <property type="match status" value="1"/>
</dbReference>
<reference evidence="6 7" key="1">
    <citation type="submission" date="2019-03" db="EMBL/GenBank/DDBJ databases">
        <title>Genomic Encyclopedia of Archaeal and Bacterial Type Strains, Phase II (KMG-II): from individual species to whole genera.</title>
        <authorList>
            <person name="Goeker M."/>
        </authorList>
    </citation>
    <scope>NUCLEOTIDE SEQUENCE [LARGE SCALE GENOMIC DNA]</scope>
    <source>
        <strain evidence="6 7">DSM 28213</strain>
    </source>
</reference>